<keyword evidence="10 12" id="KW-0067">ATP-binding</keyword>
<keyword evidence="7 12" id="KW-0808">Transferase</keyword>
<feature type="binding site" evidence="12 14">
    <location>
        <position position="323"/>
    </location>
    <ligand>
        <name>ATP</name>
        <dbReference type="ChEBI" id="CHEBI:30616"/>
    </ligand>
</feature>
<evidence type="ECO:0000313" key="16">
    <source>
        <dbReference type="EMBL" id="AWA31382.1"/>
    </source>
</evidence>
<dbReference type="GO" id="GO:0006096">
    <property type="term" value="P:glycolytic process"/>
    <property type="evidence" value="ECO:0007669"/>
    <property type="project" value="UniProtKB-UniRule"/>
</dbReference>
<feature type="binding site" evidence="12 14">
    <location>
        <begin position="352"/>
        <end position="355"/>
    </location>
    <ligand>
        <name>ATP</name>
        <dbReference type="ChEBI" id="CHEBI:30616"/>
    </ligand>
</feature>
<dbReference type="HAMAP" id="MF_00145">
    <property type="entry name" value="Phosphoglyc_kinase"/>
    <property type="match status" value="1"/>
</dbReference>
<keyword evidence="8 12" id="KW-0547">Nucleotide-binding</keyword>
<reference evidence="16 17" key="1">
    <citation type="submission" date="2018-04" db="EMBL/GenBank/DDBJ databases">
        <title>Genome sequencing of Flavobacterium sp. HYN0048.</title>
        <authorList>
            <person name="Yi H."/>
            <person name="Baek C."/>
        </authorList>
    </citation>
    <scope>NUCLEOTIDE SEQUENCE [LARGE SCALE GENOMIC DNA]</scope>
    <source>
        <strain evidence="16 17">HYN0048</strain>
    </source>
</reference>
<evidence type="ECO:0000313" key="17">
    <source>
        <dbReference type="Proteomes" id="UP000244193"/>
    </source>
</evidence>
<feature type="binding site" evidence="12 13">
    <location>
        <begin position="19"/>
        <end position="21"/>
    </location>
    <ligand>
        <name>substrate</name>
    </ligand>
</feature>
<feature type="binding site" evidence="13">
    <location>
        <position position="116"/>
    </location>
    <ligand>
        <name>(2R)-3-phosphoglycerate</name>
        <dbReference type="ChEBI" id="CHEBI:58272"/>
    </ligand>
</feature>
<dbReference type="AlphaFoldDB" id="A0A2S0RKY3"/>
<dbReference type="OrthoDB" id="9808460at2"/>
<dbReference type="InterPro" id="IPR015824">
    <property type="entry name" value="Phosphoglycerate_kinase_N"/>
</dbReference>
<keyword evidence="11 12" id="KW-0324">Glycolysis</keyword>
<dbReference type="Proteomes" id="UP000244193">
    <property type="component" value="Chromosome"/>
</dbReference>
<proteinExistence type="inferred from homology"/>
<name>A0A2S0RKY3_9FLAO</name>
<evidence type="ECO:0000256" key="7">
    <source>
        <dbReference type="ARBA" id="ARBA00022679"/>
    </source>
</evidence>
<keyword evidence="9 12" id="KW-0418">Kinase</keyword>
<evidence type="ECO:0000256" key="13">
    <source>
        <dbReference type="PIRSR" id="PIRSR000724-1"/>
    </source>
</evidence>
<dbReference type="KEGG" id="fmg:HYN48_04200"/>
<dbReference type="PANTHER" id="PTHR11406:SF23">
    <property type="entry name" value="PHOSPHOGLYCERATE KINASE 1, CHLOROPLASTIC-RELATED"/>
    <property type="match status" value="1"/>
</dbReference>
<evidence type="ECO:0000256" key="3">
    <source>
        <dbReference type="ARBA" id="ARBA00008982"/>
    </source>
</evidence>
<dbReference type="InterPro" id="IPR001576">
    <property type="entry name" value="Phosphoglycerate_kinase"/>
</dbReference>
<dbReference type="GO" id="GO:0006094">
    <property type="term" value="P:gluconeogenesis"/>
    <property type="evidence" value="ECO:0007669"/>
    <property type="project" value="TreeGrafter"/>
</dbReference>
<dbReference type="Pfam" id="PF00162">
    <property type="entry name" value="PGK"/>
    <property type="match status" value="1"/>
</dbReference>
<dbReference type="GO" id="GO:0005829">
    <property type="term" value="C:cytosol"/>
    <property type="evidence" value="ECO:0007669"/>
    <property type="project" value="TreeGrafter"/>
</dbReference>
<dbReference type="Gene3D" id="3.40.50.1260">
    <property type="entry name" value="Phosphoglycerate kinase, N-terminal domain"/>
    <property type="match status" value="2"/>
</dbReference>
<dbReference type="GO" id="GO:0004618">
    <property type="term" value="F:phosphoglycerate kinase activity"/>
    <property type="evidence" value="ECO:0007669"/>
    <property type="project" value="UniProtKB-UniRule"/>
</dbReference>
<feature type="binding site" evidence="12">
    <location>
        <position position="292"/>
    </location>
    <ligand>
        <name>ATP</name>
        <dbReference type="ChEBI" id="CHEBI:30616"/>
    </ligand>
</feature>
<accession>A0A2S0RKY3</accession>
<evidence type="ECO:0000256" key="10">
    <source>
        <dbReference type="ARBA" id="ARBA00022840"/>
    </source>
</evidence>
<dbReference type="CDD" id="cd00318">
    <property type="entry name" value="Phosphoglycerate_kinase"/>
    <property type="match status" value="1"/>
</dbReference>
<comment type="catalytic activity">
    <reaction evidence="1 12 15">
        <text>(2R)-3-phosphoglycerate + ATP = (2R)-3-phospho-glyceroyl phosphate + ADP</text>
        <dbReference type="Rhea" id="RHEA:14801"/>
        <dbReference type="ChEBI" id="CHEBI:30616"/>
        <dbReference type="ChEBI" id="CHEBI:57604"/>
        <dbReference type="ChEBI" id="CHEBI:58272"/>
        <dbReference type="ChEBI" id="CHEBI:456216"/>
        <dbReference type="EC" id="2.7.2.3"/>
    </reaction>
</comment>
<evidence type="ECO:0000256" key="5">
    <source>
        <dbReference type="ARBA" id="ARBA00013061"/>
    </source>
</evidence>
<dbReference type="RefSeq" id="WP_108373358.1">
    <property type="nucleotide sequence ID" value="NZ_CP028811.1"/>
</dbReference>
<evidence type="ECO:0000256" key="15">
    <source>
        <dbReference type="RuleBase" id="RU000532"/>
    </source>
</evidence>
<protein>
    <recommendedName>
        <fullName evidence="6 12">Phosphoglycerate kinase</fullName>
        <ecNumber evidence="5 12">2.7.2.3</ecNumber>
    </recommendedName>
</protein>
<dbReference type="UniPathway" id="UPA00109">
    <property type="reaction ID" value="UER00185"/>
</dbReference>
<evidence type="ECO:0000256" key="14">
    <source>
        <dbReference type="PIRSR" id="PIRSR000724-2"/>
    </source>
</evidence>
<dbReference type="InterPro" id="IPR036043">
    <property type="entry name" value="Phosphoglycerate_kinase_sf"/>
</dbReference>
<dbReference type="FunFam" id="3.40.50.1260:FF:000006">
    <property type="entry name" value="Phosphoglycerate kinase"/>
    <property type="match status" value="1"/>
</dbReference>
<dbReference type="GO" id="GO:0005524">
    <property type="term" value="F:ATP binding"/>
    <property type="evidence" value="ECO:0007669"/>
    <property type="project" value="UniProtKB-KW"/>
</dbReference>
<dbReference type="SUPFAM" id="SSF53748">
    <property type="entry name" value="Phosphoglycerate kinase"/>
    <property type="match status" value="1"/>
</dbReference>
<comment type="subunit">
    <text evidence="4 12">Monomer.</text>
</comment>
<feature type="binding site" evidence="12">
    <location>
        <position position="149"/>
    </location>
    <ligand>
        <name>substrate</name>
    </ligand>
</feature>
<feature type="binding site" evidence="12 14">
    <location>
        <position position="201"/>
    </location>
    <ligand>
        <name>ATP</name>
        <dbReference type="ChEBI" id="CHEBI:30616"/>
    </ligand>
</feature>
<evidence type="ECO:0000256" key="12">
    <source>
        <dbReference type="HAMAP-Rule" id="MF_00145"/>
    </source>
</evidence>
<evidence type="ECO:0000256" key="1">
    <source>
        <dbReference type="ARBA" id="ARBA00000642"/>
    </source>
</evidence>
<evidence type="ECO:0000256" key="4">
    <source>
        <dbReference type="ARBA" id="ARBA00011245"/>
    </source>
</evidence>
<feature type="binding site" evidence="13">
    <location>
        <position position="35"/>
    </location>
    <ligand>
        <name>(2R)-3-phosphoglycerate</name>
        <dbReference type="ChEBI" id="CHEBI:58272"/>
    </ligand>
</feature>
<dbReference type="GO" id="GO:0043531">
    <property type="term" value="F:ADP binding"/>
    <property type="evidence" value="ECO:0007669"/>
    <property type="project" value="TreeGrafter"/>
</dbReference>
<comment type="similarity">
    <text evidence="3 12 15">Belongs to the phosphoglycerate kinase family.</text>
</comment>
<feature type="binding site" evidence="13">
    <location>
        <position position="149"/>
    </location>
    <ligand>
        <name>(2R)-3-phosphoglycerate</name>
        <dbReference type="ChEBI" id="CHEBI:58272"/>
    </ligand>
</feature>
<dbReference type="EMBL" id="CP028811">
    <property type="protein sequence ID" value="AWA31382.1"/>
    <property type="molecule type" value="Genomic_DNA"/>
</dbReference>
<comment type="pathway">
    <text evidence="2 12">Carbohydrate degradation; glycolysis; pyruvate from D-glyceraldehyde 3-phosphate: step 2/5.</text>
</comment>
<dbReference type="PANTHER" id="PTHR11406">
    <property type="entry name" value="PHOSPHOGLYCERATE KINASE"/>
    <property type="match status" value="1"/>
</dbReference>
<evidence type="ECO:0000256" key="9">
    <source>
        <dbReference type="ARBA" id="ARBA00022777"/>
    </source>
</evidence>
<comment type="subcellular location">
    <subcellularLocation>
        <location evidence="12">Cytoplasm</location>
    </subcellularLocation>
</comment>
<dbReference type="PRINTS" id="PR00477">
    <property type="entry name" value="PHGLYCKINASE"/>
</dbReference>
<feature type="binding site" evidence="12">
    <location>
        <position position="116"/>
    </location>
    <ligand>
        <name>substrate</name>
    </ligand>
</feature>
<evidence type="ECO:0000256" key="8">
    <source>
        <dbReference type="ARBA" id="ARBA00022741"/>
    </source>
</evidence>
<evidence type="ECO:0000256" key="2">
    <source>
        <dbReference type="ARBA" id="ARBA00004838"/>
    </source>
</evidence>
<feature type="binding site" evidence="12 13">
    <location>
        <begin position="58"/>
        <end position="61"/>
    </location>
    <ligand>
        <name>substrate</name>
    </ligand>
</feature>
<keyword evidence="12" id="KW-0963">Cytoplasm</keyword>
<keyword evidence="17" id="KW-1185">Reference proteome</keyword>
<evidence type="ECO:0000256" key="6">
    <source>
        <dbReference type="ARBA" id="ARBA00016471"/>
    </source>
</evidence>
<feature type="binding site" evidence="12">
    <location>
        <position position="35"/>
    </location>
    <ligand>
        <name>substrate</name>
    </ligand>
</feature>
<organism evidence="16 17">
    <name type="scientific">Flavobacterium magnum</name>
    <dbReference type="NCBI Taxonomy" id="2162713"/>
    <lineage>
        <taxon>Bacteria</taxon>
        <taxon>Pseudomonadati</taxon>
        <taxon>Bacteroidota</taxon>
        <taxon>Flavobacteriia</taxon>
        <taxon>Flavobacteriales</taxon>
        <taxon>Flavobacteriaceae</taxon>
        <taxon>Flavobacterium</taxon>
    </lineage>
</organism>
<evidence type="ECO:0000256" key="11">
    <source>
        <dbReference type="ARBA" id="ARBA00023152"/>
    </source>
</evidence>
<sequence length="395" mass="42102">MKTLSDINFKNKKALIRVDFNVPLDAEFNVTDDTRIEAAKPTIDKILADGGSVILMSHLGRPKGAEEKYSLKHIVGKTAEILGAEVKFAEDCIGSKASSAAEALKAGEVLLLENLRFHNEEEAGDVDFAKALASLGDVYVNDAFGTAHRAHASTTIIAQFFPDDKCFGALLAKEIESLNKVLKDSQKPVTAVLGGSKVSSKITVIENILDKVDHMIIGGGMTFTFIKALGGKIGDSICEDDKQDLALEILEKAKAKNVQIHLPVDVVAADAFSKDANTKIVDVREIPDGWQGLDAGPKSLEQFKKVILESKTILWNGPLGVFELEPFAKGTIELGNYIAEATQTGAFSLVGGGDSVAAVKQFGLEPKMSYVSTGGGAMLEMLEGKTLPGIAAIID</sequence>
<dbReference type="PIRSF" id="PIRSF000724">
    <property type="entry name" value="Pgk"/>
    <property type="match status" value="1"/>
</dbReference>
<dbReference type="FunFam" id="3.40.50.1260:FF:000003">
    <property type="entry name" value="Phosphoglycerate kinase"/>
    <property type="match status" value="1"/>
</dbReference>
<dbReference type="EC" id="2.7.2.3" evidence="5 12"/>
<gene>
    <name evidence="12 16" type="primary">pgk</name>
    <name evidence="16" type="ORF">HYN48_04200</name>
</gene>